<dbReference type="GO" id="GO:0004673">
    <property type="term" value="F:protein histidine kinase activity"/>
    <property type="evidence" value="ECO:0007669"/>
    <property type="project" value="UniProtKB-EC"/>
</dbReference>
<dbReference type="SMART" id="SM00387">
    <property type="entry name" value="HATPase_c"/>
    <property type="match status" value="1"/>
</dbReference>
<evidence type="ECO:0000256" key="3">
    <source>
        <dbReference type="ARBA" id="ARBA00012438"/>
    </source>
</evidence>
<evidence type="ECO:0000256" key="9">
    <source>
        <dbReference type="ARBA" id="ARBA00023012"/>
    </source>
</evidence>
<dbReference type="PROSITE" id="PS50109">
    <property type="entry name" value="HIS_KIN"/>
    <property type="match status" value="1"/>
</dbReference>
<dbReference type="InterPro" id="IPR005467">
    <property type="entry name" value="His_kinase_dom"/>
</dbReference>
<dbReference type="EC" id="2.7.13.3" evidence="3"/>
<feature type="domain" description="Histidine kinase" evidence="12">
    <location>
        <begin position="543"/>
        <end position="648"/>
    </location>
</feature>
<dbReference type="AlphaFoldDB" id="A0A233RXP5"/>
<keyword evidence="6 11" id="KW-0812">Transmembrane</keyword>
<protein>
    <recommendedName>
        <fullName evidence="3">histidine kinase</fullName>
        <ecNumber evidence="3">2.7.13.3</ecNumber>
    </recommendedName>
</protein>
<keyword evidence="9" id="KW-0902">Two-component regulatory system</keyword>
<proteinExistence type="predicted"/>
<feature type="compositionally biased region" description="Polar residues" evidence="10">
    <location>
        <begin position="726"/>
        <end position="756"/>
    </location>
</feature>
<evidence type="ECO:0000256" key="8">
    <source>
        <dbReference type="ARBA" id="ARBA00022989"/>
    </source>
</evidence>
<evidence type="ECO:0000259" key="12">
    <source>
        <dbReference type="PROSITE" id="PS50109"/>
    </source>
</evidence>
<evidence type="ECO:0000256" key="7">
    <source>
        <dbReference type="ARBA" id="ARBA00022777"/>
    </source>
</evidence>
<dbReference type="SUPFAM" id="SSF55874">
    <property type="entry name" value="ATPase domain of HSP90 chaperone/DNA topoisomerase II/histidine kinase"/>
    <property type="match status" value="1"/>
</dbReference>
<dbReference type="InterPro" id="IPR050428">
    <property type="entry name" value="TCS_sensor_his_kinase"/>
</dbReference>
<feature type="compositionally biased region" description="Polar residues" evidence="10">
    <location>
        <begin position="678"/>
        <end position="693"/>
    </location>
</feature>
<comment type="caution">
    <text evidence="14">The sequence shown here is derived from an EMBL/GenBank/DDBJ whole genome shotgun (WGS) entry which is preliminary data.</text>
</comment>
<dbReference type="CDD" id="cd06225">
    <property type="entry name" value="HAMP"/>
    <property type="match status" value="1"/>
</dbReference>
<dbReference type="EMBL" id="MCGQ01000057">
    <property type="protein sequence ID" value="OXY88166.1"/>
    <property type="molecule type" value="Genomic_DNA"/>
</dbReference>
<evidence type="ECO:0000256" key="1">
    <source>
        <dbReference type="ARBA" id="ARBA00000085"/>
    </source>
</evidence>
<dbReference type="SMART" id="SM00304">
    <property type="entry name" value="HAMP"/>
    <property type="match status" value="1"/>
</dbReference>
<evidence type="ECO:0000256" key="10">
    <source>
        <dbReference type="SAM" id="MobiDB-lite"/>
    </source>
</evidence>
<dbReference type="Proteomes" id="UP000215483">
    <property type="component" value="Unassembled WGS sequence"/>
</dbReference>
<dbReference type="GO" id="GO:0005886">
    <property type="term" value="C:plasma membrane"/>
    <property type="evidence" value="ECO:0007669"/>
    <property type="project" value="TreeGrafter"/>
</dbReference>
<dbReference type="PANTHER" id="PTHR45436">
    <property type="entry name" value="SENSOR HISTIDINE KINASE YKOH"/>
    <property type="match status" value="1"/>
</dbReference>
<dbReference type="PROSITE" id="PS50885">
    <property type="entry name" value="HAMP"/>
    <property type="match status" value="1"/>
</dbReference>
<evidence type="ECO:0000256" key="5">
    <source>
        <dbReference type="ARBA" id="ARBA00022679"/>
    </source>
</evidence>
<evidence type="ECO:0000313" key="14">
    <source>
        <dbReference type="EMBL" id="OXY88166.1"/>
    </source>
</evidence>
<dbReference type="InterPro" id="IPR003660">
    <property type="entry name" value="HAMP_dom"/>
</dbReference>
<evidence type="ECO:0000256" key="11">
    <source>
        <dbReference type="SAM" id="Phobius"/>
    </source>
</evidence>
<keyword evidence="5" id="KW-0808">Transferase</keyword>
<feature type="transmembrane region" description="Helical" evidence="11">
    <location>
        <begin position="32"/>
        <end position="51"/>
    </location>
</feature>
<evidence type="ECO:0000256" key="2">
    <source>
        <dbReference type="ARBA" id="ARBA00004370"/>
    </source>
</evidence>
<dbReference type="RefSeq" id="WP_094222385.1">
    <property type="nucleotide sequence ID" value="NZ_MCGQ01000057.1"/>
</dbReference>
<dbReference type="OrthoDB" id="4652229at2"/>
<dbReference type="InterPro" id="IPR036890">
    <property type="entry name" value="HATPase_C_sf"/>
</dbReference>
<sequence length="844" mass="90699">MSTNQVDAPARHAPVHSGVRGFADRWPFRRKLNLLVAIPLAVIAALLSYFVTDLVEQSDNAESAARTVRDSAQVARLVDRVEAEHQQAILLSARYETGWSKPSLADYRAAQEAVETQVDKVRATYGDRLPDAEEQALRDIDGLSSLRQSVERGYLPADNIDPAYVDPTGRLIDGLGLDRDPALASTFTGSLLDSLLRADAAHGAFETSVFSATTGDTNALIEFTSAVGSYDLYTHQADRFTRFATERQARQLAGIDHTPAQQNIAESYAELQIDPTQLEAGSKAEIHKAVQDALADYPDYPEQAAARLKITTSLIGQIADRADRESSSAQWRAGLLLYGSLVGFALWIAFSVLVRRSVVRPVQALTGAAQEVAEVARRELDRVADDDAEDDGPPRLRDMPVTARDEIGDLAEAFNRVQTTAAALLARQVLSRRNTAEMFGNVGRRVSNLTTRQLALIDAVERGETDPELLERLYSIDHIAVRLRRNADSLMLLAGIRETALDGGPLALSNVVRAALGQIEGYQRVRLYAASDANVAPDIIGDLTLMMAELVENAVSFSPEGSPVEVTVRSGAEGAHVVVTDHGLGMSAERIAEENARLIRRERLDLMPTKVLGLFVVGALARRWEIGVELTRTPGGGVTAEVTLPASLLLTMSPVAEPVAVAPTATDVPSGPVPSGSAGETSQPPGEKTQSTGEKTRPAGEKTQPAGPLPRRLPSREATAPEAQPQPISSGTPEDQPQPISSATPEDQPQFVSSGTARPLRRRVRGATLRTTAAASPAVPQPARPRDAEAERSALEEFEAAVERAHRDSDTGSHARPHPEPTSSPPPTPTPPHDPNHLPEGAEQ</sequence>
<keyword evidence="4" id="KW-0597">Phosphoprotein</keyword>
<dbReference type="Pfam" id="PF02518">
    <property type="entry name" value="HATPase_c"/>
    <property type="match status" value="1"/>
</dbReference>
<organism evidence="14 15">
    <name type="scientific">Streptomyces diastatochromogenes</name>
    <dbReference type="NCBI Taxonomy" id="42236"/>
    <lineage>
        <taxon>Bacteria</taxon>
        <taxon>Bacillati</taxon>
        <taxon>Actinomycetota</taxon>
        <taxon>Actinomycetes</taxon>
        <taxon>Kitasatosporales</taxon>
        <taxon>Streptomycetaceae</taxon>
        <taxon>Streptomyces</taxon>
    </lineage>
</organism>
<dbReference type="PANTHER" id="PTHR45436:SF5">
    <property type="entry name" value="SENSOR HISTIDINE KINASE TRCS"/>
    <property type="match status" value="1"/>
</dbReference>
<name>A0A233RXP5_STRDA</name>
<dbReference type="Gene3D" id="3.30.565.10">
    <property type="entry name" value="Histidine kinase-like ATPase, C-terminal domain"/>
    <property type="match status" value="1"/>
</dbReference>
<feature type="compositionally biased region" description="Pro residues" evidence="10">
    <location>
        <begin position="820"/>
        <end position="833"/>
    </location>
</feature>
<accession>A0A233RXP5</accession>
<feature type="region of interest" description="Disordered" evidence="10">
    <location>
        <begin position="664"/>
        <end position="844"/>
    </location>
</feature>
<keyword evidence="11" id="KW-0472">Membrane</keyword>
<dbReference type="Gene3D" id="6.10.340.10">
    <property type="match status" value="1"/>
</dbReference>
<evidence type="ECO:0000256" key="4">
    <source>
        <dbReference type="ARBA" id="ARBA00022553"/>
    </source>
</evidence>
<reference evidence="14 15" key="1">
    <citation type="submission" date="2016-07" db="EMBL/GenBank/DDBJ databases">
        <title>Draft genome of Streptomyces diastatochromogenes.</title>
        <authorList>
            <person name="Podduturi R."/>
            <person name="Lukassen M.B."/>
            <person name="Clausen N."/>
            <person name="Nielsen J.L."/>
            <person name="Jorgensen N.O."/>
        </authorList>
    </citation>
    <scope>NUCLEOTIDE SEQUENCE [LARGE SCALE GENOMIC DNA]</scope>
    <source>
        <strain evidence="14 15">DSM 40608</strain>
    </source>
</reference>
<evidence type="ECO:0000259" key="13">
    <source>
        <dbReference type="PROSITE" id="PS50885"/>
    </source>
</evidence>
<dbReference type="Pfam" id="PF00672">
    <property type="entry name" value="HAMP"/>
    <property type="match status" value="1"/>
</dbReference>
<comment type="subcellular location">
    <subcellularLocation>
        <location evidence="2">Membrane</location>
    </subcellularLocation>
</comment>
<keyword evidence="7 14" id="KW-0418">Kinase</keyword>
<dbReference type="GO" id="GO:0000160">
    <property type="term" value="P:phosphorelay signal transduction system"/>
    <property type="evidence" value="ECO:0007669"/>
    <property type="project" value="UniProtKB-KW"/>
</dbReference>
<comment type="catalytic activity">
    <reaction evidence="1">
        <text>ATP + protein L-histidine = ADP + protein N-phospho-L-histidine.</text>
        <dbReference type="EC" id="2.7.13.3"/>
    </reaction>
</comment>
<dbReference type="InterPro" id="IPR003594">
    <property type="entry name" value="HATPase_dom"/>
</dbReference>
<evidence type="ECO:0000313" key="15">
    <source>
        <dbReference type="Proteomes" id="UP000215483"/>
    </source>
</evidence>
<keyword evidence="15" id="KW-1185">Reference proteome</keyword>
<gene>
    <name evidence="14" type="ORF">BEK98_42630</name>
</gene>
<feature type="compositionally biased region" description="Basic and acidic residues" evidence="10">
    <location>
        <begin position="784"/>
        <end position="819"/>
    </location>
</feature>
<feature type="domain" description="HAMP" evidence="13">
    <location>
        <begin position="356"/>
        <end position="426"/>
    </location>
</feature>
<keyword evidence="8 11" id="KW-1133">Transmembrane helix</keyword>
<evidence type="ECO:0000256" key="6">
    <source>
        <dbReference type="ARBA" id="ARBA00022692"/>
    </source>
</evidence>